<protein>
    <submittedName>
        <fullName evidence="1">Uncharacterized protein</fullName>
    </submittedName>
</protein>
<dbReference type="PROSITE" id="PS51257">
    <property type="entry name" value="PROKAR_LIPOPROTEIN"/>
    <property type="match status" value="1"/>
</dbReference>
<sequence>MGKKSLLLIAGGVVSIFLTGCAMWNLKVSQPVSQSASGVMIKIPGICPVLIPCSDQIVTFARLGDDDLISSEIYQTSTMKNNHYYLLNARPGKYVAVAATYSRGTSIGGSAGNISGVITRVFGENILFSSELVEKTKIELLPGSLAIMGEFDFSVDGRMALAPSASQFLKNADSVQAHYAKAIDSEMESRGAMSSIKFYRGTLKSVGTDPGSKQKLLELARKHIGAEGWESQLANSKM</sequence>
<reference evidence="1" key="1">
    <citation type="submission" date="2018-06" db="EMBL/GenBank/DDBJ databases">
        <authorList>
            <person name="Zhirakovskaya E."/>
        </authorList>
    </citation>
    <scope>NUCLEOTIDE SEQUENCE</scope>
</reference>
<organism evidence="1">
    <name type="scientific">hydrothermal vent metagenome</name>
    <dbReference type="NCBI Taxonomy" id="652676"/>
    <lineage>
        <taxon>unclassified sequences</taxon>
        <taxon>metagenomes</taxon>
        <taxon>ecological metagenomes</taxon>
    </lineage>
</organism>
<dbReference type="EMBL" id="UOGF01000084">
    <property type="protein sequence ID" value="VAX32149.1"/>
    <property type="molecule type" value="Genomic_DNA"/>
</dbReference>
<name>A0A3B1CPV5_9ZZZZ</name>
<proteinExistence type="predicted"/>
<gene>
    <name evidence="1" type="ORF">MNBD_NITROSPIRAE01-1064</name>
</gene>
<evidence type="ECO:0000313" key="1">
    <source>
        <dbReference type="EMBL" id="VAX32149.1"/>
    </source>
</evidence>
<accession>A0A3B1CPV5</accession>
<dbReference type="AlphaFoldDB" id="A0A3B1CPV5"/>